<comment type="caution">
    <text evidence="1">The sequence shown here is derived from an EMBL/GenBank/DDBJ whole genome shotgun (WGS) entry which is preliminary data.</text>
</comment>
<proteinExistence type="predicted"/>
<evidence type="ECO:0000313" key="2">
    <source>
        <dbReference type="Proteomes" id="UP000231960"/>
    </source>
</evidence>
<reference evidence="1 2" key="1">
    <citation type="submission" date="2017-06" db="EMBL/GenBank/DDBJ databases">
        <title>Description of Avrilella dinanensis gen. nov. sp. nov.</title>
        <authorList>
            <person name="Leyer C."/>
            <person name="Sassi M."/>
            <person name="Minet J."/>
            <person name="Kayal S."/>
            <person name="Cattoir V."/>
        </authorList>
    </citation>
    <scope>NUCLEOTIDE SEQUENCE [LARGE SCALE GENOMIC DNA]</scope>
    <source>
        <strain evidence="1 2">UR159</strain>
    </source>
</reference>
<dbReference type="EMBL" id="NIPO01000001">
    <property type="protein sequence ID" value="PJR03526.1"/>
    <property type="molecule type" value="Genomic_DNA"/>
</dbReference>
<dbReference type="RefSeq" id="WP_100677094.1">
    <property type="nucleotide sequence ID" value="NZ_NIPO01000001.1"/>
</dbReference>
<dbReference type="AlphaFoldDB" id="A0A2M9R3T6"/>
<dbReference type="OrthoDB" id="1365637at2"/>
<evidence type="ECO:0000313" key="1">
    <source>
        <dbReference type="EMBL" id="PJR03526.1"/>
    </source>
</evidence>
<organism evidence="1 2">
    <name type="scientific">Avrilella dinanensis</name>
    <dbReference type="NCBI Taxonomy" id="2008672"/>
    <lineage>
        <taxon>Bacteria</taxon>
        <taxon>Pseudomonadati</taxon>
        <taxon>Bacteroidota</taxon>
        <taxon>Flavobacteriia</taxon>
        <taxon>Flavobacteriales</taxon>
        <taxon>Flavobacteriaceae</taxon>
        <taxon>Avrilella</taxon>
    </lineage>
</organism>
<dbReference type="Proteomes" id="UP000231960">
    <property type="component" value="Unassembled WGS sequence"/>
</dbReference>
<keyword evidence="2" id="KW-1185">Reference proteome</keyword>
<sequence length="70" mass="8362">MEFTENFRKSDNFRIDGQMLYIIDENGRELEIFIGEEVRNARWTDEGRLLVTLENGAVRSYEDEVNYIKI</sequence>
<protein>
    <submittedName>
        <fullName evidence="1">Uncharacterized protein</fullName>
    </submittedName>
</protein>
<gene>
    <name evidence="1" type="ORF">CDL10_02600</name>
</gene>
<accession>A0A2M9R3T6</accession>
<name>A0A2M9R3T6_9FLAO</name>